<evidence type="ECO:0000256" key="5">
    <source>
        <dbReference type="SAM" id="Phobius"/>
    </source>
</evidence>
<feature type="transmembrane region" description="Helical" evidence="5">
    <location>
        <begin position="125"/>
        <end position="141"/>
    </location>
</feature>
<dbReference type="GO" id="GO:0030416">
    <property type="term" value="P:methylamine metabolic process"/>
    <property type="evidence" value="ECO:0007669"/>
    <property type="project" value="InterPro"/>
</dbReference>
<feature type="transmembrane region" description="Helical" evidence="5">
    <location>
        <begin position="57"/>
        <end position="75"/>
    </location>
</feature>
<gene>
    <name evidence="7" type="ORF">FAM09_01680</name>
</gene>
<feature type="transmembrane region" description="Helical" evidence="5">
    <location>
        <begin position="82"/>
        <end position="105"/>
    </location>
</feature>
<dbReference type="AlphaFoldDB" id="A0A4S8HZM6"/>
<feature type="transmembrane region" description="Helical" evidence="5">
    <location>
        <begin position="14"/>
        <end position="37"/>
    </location>
</feature>
<accession>A0A4S8HZM6</accession>
<evidence type="ECO:0000256" key="1">
    <source>
        <dbReference type="ARBA" id="ARBA00004141"/>
    </source>
</evidence>
<dbReference type="InterPro" id="IPR009908">
    <property type="entry name" value="Methylamine_util_MauE"/>
</dbReference>
<comment type="subcellular location">
    <subcellularLocation>
        <location evidence="1">Membrane</location>
        <topology evidence="1">Multi-pass membrane protein</topology>
    </subcellularLocation>
</comment>
<proteinExistence type="predicted"/>
<dbReference type="Proteomes" id="UP000306918">
    <property type="component" value="Unassembled WGS sequence"/>
</dbReference>
<evidence type="ECO:0000256" key="2">
    <source>
        <dbReference type="ARBA" id="ARBA00022692"/>
    </source>
</evidence>
<dbReference type="GO" id="GO:0016020">
    <property type="term" value="C:membrane"/>
    <property type="evidence" value="ECO:0007669"/>
    <property type="project" value="UniProtKB-SubCell"/>
</dbReference>
<dbReference type="UniPathway" id="UPA00895"/>
<keyword evidence="8" id="KW-1185">Reference proteome</keyword>
<keyword evidence="4 5" id="KW-0472">Membrane</keyword>
<dbReference type="EMBL" id="STFF01000001">
    <property type="protein sequence ID" value="THU40851.1"/>
    <property type="molecule type" value="Genomic_DNA"/>
</dbReference>
<keyword evidence="2 5" id="KW-0812">Transmembrane</keyword>
<comment type="caution">
    <text evidence="7">The sequence shown here is derived from an EMBL/GenBank/DDBJ whole genome shotgun (WGS) entry which is preliminary data.</text>
</comment>
<evidence type="ECO:0000313" key="7">
    <source>
        <dbReference type="EMBL" id="THU40851.1"/>
    </source>
</evidence>
<feature type="domain" description="Methylamine utilisation protein MauE" evidence="6">
    <location>
        <begin position="13"/>
        <end position="140"/>
    </location>
</feature>
<dbReference type="OrthoDB" id="680026at2"/>
<name>A0A4S8HZM6_9BACT</name>
<evidence type="ECO:0000313" key="8">
    <source>
        <dbReference type="Proteomes" id="UP000306918"/>
    </source>
</evidence>
<evidence type="ECO:0000259" key="6">
    <source>
        <dbReference type="Pfam" id="PF07291"/>
    </source>
</evidence>
<evidence type="ECO:0000256" key="3">
    <source>
        <dbReference type="ARBA" id="ARBA00022989"/>
    </source>
</evidence>
<evidence type="ECO:0000256" key="4">
    <source>
        <dbReference type="ARBA" id="ARBA00023136"/>
    </source>
</evidence>
<sequence>MPPNNPFIFMKRKIIIEIISSLLILLFLYASVSKWLAFKLFIGDMNNQPFPNWLTPWIVWSVPILEVLIAVGLIFEKTRVPALYASLLLMLAFTIYTVAILLHAFKFIPCSCGGVIRKLTWPQHLFFNLFFVGISLAGIILKKSEPVHAVEV</sequence>
<protein>
    <recommendedName>
        <fullName evidence="6">Methylamine utilisation protein MauE domain-containing protein</fullName>
    </recommendedName>
</protein>
<organism evidence="7 8">
    <name type="scientific">Niastella caeni</name>
    <dbReference type="NCBI Taxonomy" id="2569763"/>
    <lineage>
        <taxon>Bacteria</taxon>
        <taxon>Pseudomonadati</taxon>
        <taxon>Bacteroidota</taxon>
        <taxon>Chitinophagia</taxon>
        <taxon>Chitinophagales</taxon>
        <taxon>Chitinophagaceae</taxon>
        <taxon>Niastella</taxon>
    </lineage>
</organism>
<dbReference type="Pfam" id="PF07291">
    <property type="entry name" value="MauE"/>
    <property type="match status" value="1"/>
</dbReference>
<keyword evidence="3 5" id="KW-1133">Transmembrane helix</keyword>
<reference evidence="7 8" key="1">
    <citation type="submission" date="2019-04" db="EMBL/GenBank/DDBJ databases">
        <title>Niastella caeni sp. nov., isolated from activated sludge.</title>
        <authorList>
            <person name="Sheng M."/>
        </authorList>
    </citation>
    <scope>NUCLEOTIDE SEQUENCE [LARGE SCALE GENOMIC DNA]</scope>
    <source>
        <strain evidence="7 8">HX-2-15</strain>
    </source>
</reference>